<evidence type="ECO:0000313" key="4">
    <source>
        <dbReference type="Proteomes" id="UP001320876"/>
    </source>
</evidence>
<sequence length="614" mass="60859">MRAALSVSAIALAAAGSSNAAPCVWIGNTDASWTTPDNWDFTPVNGDDLIFNAAGTAGTTLNNDLTAVTVTLAGITFNAPAPAYLISGNAFTLSTGITNNSAEFQTISDAITLSGATTFTAPGGGGISLGAIRTAVGSSIDLPAATPLTLASLNGGPASNNRVNVTSAGNLTVTGSFHVNNNVNGAASFTQTAGTVTLGSAVDDVATFGEGISIAFRAAATTQNTYFLQGGTLNVPNANLYVTVGGGARALLNITSGTANLRGIGLSGTSATANGSILITGGRLNLGANGLVRGATTAGTVTLGAGTVGALADWSSPAAMILNDAIAGVTFNTTDPVAAVARTITLSGVLSGAGALNTAGLGGLTLSGLNTYSGNTTVNGGTLTLADNARLTFVIGATSGATNTLSGAGTVFLNGDFAIDTTAASALNSGSWTLENVPSLPGAYGTTFTVLSGFADAGGDKWTKTDGSKLWTFDETTGVLTLATSSGYGAWAATNAGGGTANADFDKDGVANAVEYVLGGSGTTNDAGKLPDITISGGNMVFEFVRDRASKTPDTVLRIEVGTTLATWPTSYTVGVSQEVMVTENPNGTDTITASVPQAGDTVKFARLRVDVTL</sequence>
<dbReference type="Proteomes" id="UP001320876">
    <property type="component" value="Unassembled WGS sequence"/>
</dbReference>
<accession>A0ABT3GPF6</accession>
<dbReference type="EMBL" id="JAPDDT010000013">
    <property type="protein sequence ID" value="MCW1925338.1"/>
    <property type="molecule type" value="Genomic_DNA"/>
</dbReference>
<evidence type="ECO:0008006" key="5">
    <source>
        <dbReference type="Google" id="ProtNLM"/>
    </source>
</evidence>
<evidence type="ECO:0000256" key="1">
    <source>
        <dbReference type="ARBA" id="ARBA00022729"/>
    </source>
</evidence>
<protein>
    <recommendedName>
        <fullName evidence="5">Autotransporter-associated beta strand repeat-containing protein</fullName>
    </recommendedName>
</protein>
<dbReference type="NCBIfam" id="TIGR02601">
    <property type="entry name" value="autotrns_rpt"/>
    <property type="match status" value="1"/>
</dbReference>
<gene>
    <name evidence="3" type="ORF">OKA05_22450</name>
</gene>
<dbReference type="InterPro" id="IPR013425">
    <property type="entry name" value="Autotrns_rpt"/>
</dbReference>
<proteinExistence type="predicted"/>
<organism evidence="3 4">
    <name type="scientific">Luteolibacter arcticus</name>
    <dbReference type="NCBI Taxonomy" id="1581411"/>
    <lineage>
        <taxon>Bacteria</taxon>
        <taxon>Pseudomonadati</taxon>
        <taxon>Verrucomicrobiota</taxon>
        <taxon>Verrucomicrobiia</taxon>
        <taxon>Verrucomicrobiales</taxon>
        <taxon>Verrucomicrobiaceae</taxon>
        <taxon>Luteolibacter</taxon>
    </lineage>
</organism>
<dbReference type="InterPro" id="IPR011050">
    <property type="entry name" value="Pectin_lyase_fold/virulence"/>
</dbReference>
<name>A0ABT3GPF6_9BACT</name>
<feature type="signal peptide" evidence="2">
    <location>
        <begin position="1"/>
        <end position="20"/>
    </location>
</feature>
<dbReference type="SUPFAM" id="SSF51126">
    <property type="entry name" value="Pectin lyase-like"/>
    <property type="match status" value="1"/>
</dbReference>
<evidence type="ECO:0000313" key="3">
    <source>
        <dbReference type="EMBL" id="MCW1925338.1"/>
    </source>
</evidence>
<feature type="chain" id="PRO_5045642530" description="Autotransporter-associated beta strand repeat-containing protein" evidence="2">
    <location>
        <begin position="21"/>
        <end position="614"/>
    </location>
</feature>
<keyword evidence="1 2" id="KW-0732">Signal</keyword>
<keyword evidence="4" id="KW-1185">Reference proteome</keyword>
<reference evidence="3 4" key="1">
    <citation type="submission" date="2022-10" db="EMBL/GenBank/DDBJ databases">
        <title>Luteolibacter arcticus strain CCTCC AB 2014275, whole genome shotgun sequencing project.</title>
        <authorList>
            <person name="Zhao G."/>
            <person name="Shen L."/>
        </authorList>
    </citation>
    <scope>NUCLEOTIDE SEQUENCE [LARGE SCALE GENOMIC DNA]</scope>
    <source>
        <strain evidence="3 4">CCTCC AB 2014275</strain>
    </source>
</reference>
<evidence type="ECO:0000256" key="2">
    <source>
        <dbReference type="SAM" id="SignalP"/>
    </source>
</evidence>
<comment type="caution">
    <text evidence="3">The sequence shown here is derived from an EMBL/GenBank/DDBJ whole genome shotgun (WGS) entry which is preliminary data.</text>
</comment>